<accession>M1WYU1</accession>
<dbReference type="GO" id="GO:0005737">
    <property type="term" value="C:cytoplasm"/>
    <property type="evidence" value="ECO:0007669"/>
    <property type="project" value="InterPro"/>
</dbReference>
<keyword evidence="4 11" id="KW-0378">Hydrolase</keyword>
<proteinExistence type="inferred from homology"/>
<dbReference type="CDD" id="cd00433">
    <property type="entry name" value="Peptidase_M17"/>
    <property type="match status" value="1"/>
</dbReference>
<evidence type="ECO:0000256" key="2">
    <source>
        <dbReference type="ARBA" id="ARBA00022438"/>
    </source>
</evidence>
<dbReference type="SUPFAM" id="SSF52949">
    <property type="entry name" value="Macro domain-like"/>
    <property type="match status" value="1"/>
</dbReference>
<dbReference type="InterPro" id="IPR043472">
    <property type="entry name" value="Macro_dom-like"/>
</dbReference>
<dbReference type="GO" id="GO:0006508">
    <property type="term" value="P:proteolysis"/>
    <property type="evidence" value="ECO:0007669"/>
    <property type="project" value="UniProtKB-KW"/>
</dbReference>
<dbReference type="InterPro" id="IPR011356">
    <property type="entry name" value="Leucine_aapep/pepB"/>
</dbReference>
<keyword evidence="5" id="KW-0464">Manganese</keyword>
<dbReference type="Pfam" id="PF00883">
    <property type="entry name" value="Peptidase_M17"/>
    <property type="match status" value="1"/>
</dbReference>
<feature type="domain" description="Cytosol aminopeptidase" evidence="10">
    <location>
        <begin position="228"/>
        <end position="235"/>
    </location>
</feature>
<sequence>MPICNNLAETAKTITESVELAVYEDNRFKSEPEDKKNTIETVDLIGLVGQEEAINLAHQICSGVILARELVAAPANEVTPITMAETAQKLATEYNLHLEVLEHGECENLGMGAFLGVAKASDIPPKFIHLTYQPQGIPRRKLAIIGKGLTFDSGGLNIKSASSSIETMKIDMAGAGATFGAAKAIGQIKPDVEVHFISAVTENMISGCAMHPGDILKASNGKTIEVNNTDAEGRLTLADALVFADKLGVDAIVDLATLTGACIVALGNNIAGMFTPNDELAKQLDIAGYKAGEKLWRMPMENKYFEGLKSSIADMKNSGPSAGSSITASLFLQQFVKNTPAWAHLDIAGPVWTDKESGVNNIGATGFGVQLLVNWVMS</sequence>
<reference evidence="12" key="2">
    <citation type="submission" date="2016-01" db="EMBL/GenBank/DDBJ databases">
        <title>Diatom-associated endosymboitic cyanobacterium lacks core nitrogen metabolism enzymes.</title>
        <authorList>
            <person name="Hilton J.A."/>
            <person name="Foster R.A."/>
            <person name="Tripp H.J."/>
            <person name="Carter B.J."/>
            <person name="Zehr J.P."/>
            <person name="Villareal T.A."/>
        </authorList>
    </citation>
    <scope>NUCLEOTIDE SEQUENCE [LARGE SCALE GENOMIC DNA]</scope>
    <source>
        <strain evidence="12">HH01</strain>
    </source>
</reference>
<dbReference type="AlphaFoldDB" id="M1WYU1"/>
<comment type="function">
    <text evidence="7">Presumably involved in the processing and regular turnover of intracellular proteins. Catalyzes the removal of unsubstituted N-terminal amino acids from various peptides.</text>
</comment>
<evidence type="ECO:0000256" key="9">
    <source>
        <dbReference type="ARBA" id="ARBA00050061"/>
    </source>
</evidence>
<evidence type="ECO:0000256" key="8">
    <source>
        <dbReference type="ARBA" id="ARBA00050021"/>
    </source>
</evidence>
<comment type="similarity">
    <text evidence="1">Belongs to the peptidase M17 family.</text>
</comment>
<evidence type="ECO:0000313" key="12">
    <source>
        <dbReference type="Proteomes" id="UP000053051"/>
    </source>
</evidence>
<dbReference type="InterPro" id="IPR000819">
    <property type="entry name" value="Peptidase_M17_C"/>
</dbReference>
<organism evidence="11 12">
    <name type="scientific">Richelia intracellularis HH01</name>
    <dbReference type="NCBI Taxonomy" id="1165094"/>
    <lineage>
        <taxon>Bacteria</taxon>
        <taxon>Bacillati</taxon>
        <taxon>Cyanobacteriota</taxon>
        <taxon>Cyanophyceae</taxon>
        <taxon>Nostocales</taxon>
        <taxon>Nostocaceae</taxon>
        <taxon>Richelia</taxon>
    </lineage>
</organism>
<dbReference type="Gene3D" id="3.40.220.10">
    <property type="entry name" value="Leucine Aminopeptidase, subunit E, domain 1"/>
    <property type="match status" value="1"/>
</dbReference>
<name>M1WYU1_9NOST</name>
<dbReference type="SUPFAM" id="SSF53187">
    <property type="entry name" value="Zn-dependent exopeptidases"/>
    <property type="match status" value="1"/>
</dbReference>
<keyword evidence="2 11" id="KW-0031">Aminopeptidase</keyword>
<comment type="caution">
    <text evidence="11">The sequence shown here is derived from an EMBL/GenBank/DDBJ whole genome shotgun (WGS) entry which is preliminary data.</text>
</comment>
<evidence type="ECO:0000256" key="6">
    <source>
        <dbReference type="ARBA" id="ARBA00033172"/>
    </source>
</evidence>
<dbReference type="STRING" id="1165094.RINTHH_8970"/>
<dbReference type="PRINTS" id="PR00481">
    <property type="entry name" value="LAMNOPPTDASE"/>
</dbReference>
<evidence type="ECO:0000256" key="1">
    <source>
        <dbReference type="ARBA" id="ARBA00009528"/>
    </source>
</evidence>
<dbReference type="Gene3D" id="3.40.630.10">
    <property type="entry name" value="Zn peptidases"/>
    <property type="match status" value="1"/>
</dbReference>
<evidence type="ECO:0000259" key="10">
    <source>
        <dbReference type="PROSITE" id="PS00631"/>
    </source>
</evidence>
<evidence type="ECO:0000313" key="11">
    <source>
        <dbReference type="EMBL" id="CCH67052.1"/>
    </source>
</evidence>
<evidence type="ECO:0000256" key="4">
    <source>
        <dbReference type="ARBA" id="ARBA00022801"/>
    </source>
</evidence>
<gene>
    <name evidence="11" type="ORF">RINTHH_8970</name>
</gene>
<evidence type="ECO:0000256" key="3">
    <source>
        <dbReference type="ARBA" id="ARBA00022670"/>
    </source>
</evidence>
<protein>
    <recommendedName>
        <fullName evidence="8">Probable cytosol aminopeptidase</fullName>
    </recommendedName>
    <alternativeName>
        <fullName evidence="9">Leucine aminopeptidase</fullName>
    </alternativeName>
    <alternativeName>
        <fullName evidence="6">Leucyl aminopeptidase</fullName>
    </alternativeName>
</protein>
<dbReference type="PANTHER" id="PTHR11963">
    <property type="entry name" value="LEUCINE AMINOPEPTIDASE-RELATED"/>
    <property type="match status" value="1"/>
</dbReference>
<evidence type="ECO:0000256" key="7">
    <source>
        <dbReference type="ARBA" id="ARBA00049972"/>
    </source>
</evidence>
<dbReference type="Proteomes" id="UP000053051">
    <property type="component" value="Unassembled WGS sequence"/>
</dbReference>
<reference evidence="11 12" key="1">
    <citation type="submission" date="2012-05" db="EMBL/GenBank/DDBJ databases">
        <authorList>
            <person name="Hilton J."/>
        </authorList>
    </citation>
    <scope>NUCLEOTIDE SEQUENCE [LARGE SCALE GENOMIC DNA]</scope>
    <source>
        <strain evidence="11 12">HH01</strain>
    </source>
</reference>
<dbReference type="NCBIfam" id="NF002076">
    <property type="entry name" value="PRK00913.2-3"/>
    <property type="match status" value="1"/>
</dbReference>
<dbReference type="EMBL" id="CAIY01000033">
    <property type="protein sequence ID" value="CCH67052.1"/>
    <property type="molecule type" value="Genomic_DNA"/>
</dbReference>
<keyword evidence="12" id="KW-1185">Reference proteome</keyword>
<dbReference type="GO" id="GO:0030145">
    <property type="term" value="F:manganese ion binding"/>
    <property type="evidence" value="ECO:0007669"/>
    <property type="project" value="InterPro"/>
</dbReference>
<dbReference type="PROSITE" id="PS00631">
    <property type="entry name" value="CYTOSOL_AP"/>
    <property type="match status" value="1"/>
</dbReference>
<dbReference type="PANTHER" id="PTHR11963:SF23">
    <property type="entry name" value="CYTOSOL AMINOPEPTIDASE"/>
    <property type="match status" value="1"/>
</dbReference>
<dbReference type="GO" id="GO:0070006">
    <property type="term" value="F:metalloaminopeptidase activity"/>
    <property type="evidence" value="ECO:0007669"/>
    <property type="project" value="InterPro"/>
</dbReference>
<keyword evidence="3" id="KW-0645">Protease</keyword>
<evidence type="ECO:0000256" key="5">
    <source>
        <dbReference type="ARBA" id="ARBA00023211"/>
    </source>
</evidence>